<feature type="compositionally biased region" description="Basic residues" evidence="7">
    <location>
        <begin position="308"/>
        <end position="317"/>
    </location>
</feature>
<dbReference type="EMBL" id="JAULSO010000001">
    <property type="protein sequence ID" value="KAK3695452.1"/>
    <property type="molecule type" value="Genomic_DNA"/>
</dbReference>
<evidence type="ECO:0000256" key="4">
    <source>
        <dbReference type="ARBA" id="ARBA00023163"/>
    </source>
</evidence>
<comment type="similarity">
    <text evidence="6">Belongs to the BRMS1 family.</text>
</comment>
<evidence type="ECO:0000256" key="2">
    <source>
        <dbReference type="ARBA" id="ARBA00022491"/>
    </source>
</evidence>
<dbReference type="Pfam" id="PF08598">
    <property type="entry name" value="Sds3"/>
    <property type="match status" value="1"/>
</dbReference>
<feature type="compositionally biased region" description="Acidic residues" evidence="7">
    <location>
        <begin position="353"/>
        <end position="362"/>
    </location>
</feature>
<feature type="region of interest" description="Disordered" evidence="7">
    <location>
        <begin position="606"/>
        <end position="626"/>
    </location>
</feature>
<feature type="compositionally biased region" description="Basic and acidic residues" evidence="7">
    <location>
        <begin position="122"/>
        <end position="134"/>
    </location>
</feature>
<feature type="compositionally biased region" description="Polar residues" evidence="7">
    <location>
        <begin position="262"/>
        <end position="271"/>
    </location>
</feature>
<feature type="compositionally biased region" description="Polar residues" evidence="7">
    <location>
        <begin position="318"/>
        <end position="328"/>
    </location>
</feature>
<evidence type="ECO:0000256" key="1">
    <source>
        <dbReference type="ARBA" id="ARBA00004123"/>
    </source>
</evidence>
<evidence type="ECO:0000256" key="7">
    <source>
        <dbReference type="SAM" id="MobiDB-lite"/>
    </source>
</evidence>
<protein>
    <submittedName>
        <fullName evidence="8">Sds3-like-domain-containing protein</fullName>
    </submittedName>
</protein>
<feature type="compositionally biased region" description="Basic and acidic residues" evidence="7">
    <location>
        <begin position="690"/>
        <end position="700"/>
    </location>
</feature>
<dbReference type="Proteomes" id="UP001270362">
    <property type="component" value="Unassembled WGS sequence"/>
</dbReference>
<dbReference type="InterPro" id="IPR013907">
    <property type="entry name" value="Sds3"/>
</dbReference>
<feature type="compositionally biased region" description="Low complexity" evidence="7">
    <location>
        <begin position="8"/>
        <end position="32"/>
    </location>
</feature>
<keyword evidence="3" id="KW-0805">Transcription regulation</keyword>
<dbReference type="FunFam" id="1.20.5.1500:FF:000002">
    <property type="entry name" value="breast cancer metastasis-suppressor 1-like protein-A"/>
    <property type="match status" value="1"/>
</dbReference>
<comment type="caution">
    <text evidence="8">The sequence shown here is derived from an EMBL/GenBank/DDBJ whole genome shotgun (WGS) entry which is preliminary data.</text>
</comment>
<feature type="region of interest" description="Disordered" evidence="7">
    <location>
        <begin position="342"/>
        <end position="369"/>
    </location>
</feature>
<dbReference type="PANTHER" id="PTHR21964">
    <property type="entry name" value="BREAST CANCER METASTASIS-SUPPRESSOR 1"/>
    <property type="match status" value="1"/>
</dbReference>
<feature type="compositionally biased region" description="Basic and acidic residues" evidence="7">
    <location>
        <begin position="224"/>
        <end position="234"/>
    </location>
</feature>
<organism evidence="8 9">
    <name type="scientific">Podospora appendiculata</name>
    <dbReference type="NCBI Taxonomy" id="314037"/>
    <lineage>
        <taxon>Eukaryota</taxon>
        <taxon>Fungi</taxon>
        <taxon>Dikarya</taxon>
        <taxon>Ascomycota</taxon>
        <taxon>Pezizomycotina</taxon>
        <taxon>Sordariomycetes</taxon>
        <taxon>Sordariomycetidae</taxon>
        <taxon>Sordariales</taxon>
        <taxon>Podosporaceae</taxon>
        <taxon>Podospora</taxon>
    </lineage>
</organism>
<keyword evidence="2" id="KW-0678">Repressor</keyword>
<dbReference type="Gene3D" id="1.20.5.1500">
    <property type="match status" value="1"/>
</dbReference>
<feature type="compositionally biased region" description="Acidic residues" evidence="7">
    <location>
        <begin position="159"/>
        <end position="169"/>
    </location>
</feature>
<evidence type="ECO:0000256" key="3">
    <source>
        <dbReference type="ARBA" id="ARBA00023015"/>
    </source>
</evidence>
<reference evidence="8" key="2">
    <citation type="submission" date="2023-06" db="EMBL/GenBank/DDBJ databases">
        <authorList>
            <consortium name="Lawrence Berkeley National Laboratory"/>
            <person name="Haridas S."/>
            <person name="Hensen N."/>
            <person name="Bonometti L."/>
            <person name="Westerberg I."/>
            <person name="Brannstrom I.O."/>
            <person name="Guillou S."/>
            <person name="Cros-Aarteil S."/>
            <person name="Calhoun S."/>
            <person name="Kuo A."/>
            <person name="Mondo S."/>
            <person name="Pangilinan J."/>
            <person name="Riley R."/>
            <person name="Labutti K."/>
            <person name="Andreopoulos B."/>
            <person name="Lipzen A."/>
            <person name="Chen C."/>
            <person name="Yanf M."/>
            <person name="Daum C."/>
            <person name="Ng V."/>
            <person name="Clum A."/>
            <person name="Steindorff A."/>
            <person name="Ohm R."/>
            <person name="Martin F."/>
            <person name="Silar P."/>
            <person name="Natvig D."/>
            <person name="Lalanne C."/>
            <person name="Gautier V."/>
            <person name="Ament-Velasquez S.L."/>
            <person name="Kruys A."/>
            <person name="Hutchinson M.I."/>
            <person name="Powell A.J."/>
            <person name="Barry K."/>
            <person name="Miller A.N."/>
            <person name="Grigoriev I.V."/>
            <person name="Debuchy R."/>
            <person name="Gladieux P."/>
            <person name="Thoren M.H."/>
            <person name="Johannesson H."/>
        </authorList>
    </citation>
    <scope>NUCLEOTIDE SEQUENCE</scope>
    <source>
        <strain evidence="8">CBS 314.62</strain>
    </source>
</reference>
<reference evidence="8" key="1">
    <citation type="journal article" date="2023" name="Mol. Phylogenet. Evol.">
        <title>Genome-scale phylogeny and comparative genomics of the fungal order Sordariales.</title>
        <authorList>
            <person name="Hensen N."/>
            <person name="Bonometti L."/>
            <person name="Westerberg I."/>
            <person name="Brannstrom I.O."/>
            <person name="Guillou S."/>
            <person name="Cros-Aarteil S."/>
            <person name="Calhoun S."/>
            <person name="Haridas S."/>
            <person name="Kuo A."/>
            <person name="Mondo S."/>
            <person name="Pangilinan J."/>
            <person name="Riley R."/>
            <person name="LaButti K."/>
            <person name="Andreopoulos B."/>
            <person name="Lipzen A."/>
            <person name="Chen C."/>
            <person name="Yan M."/>
            <person name="Daum C."/>
            <person name="Ng V."/>
            <person name="Clum A."/>
            <person name="Steindorff A."/>
            <person name="Ohm R.A."/>
            <person name="Martin F."/>
            <person name="Silar P."/>
            <person name="Natvig D.O."/>
            <person name="Lalanne C."/>
            <person name="Gautier V."/>
            <person name="Ament-Velasquez S.L."/>
            <person name="Kruys A."/>
            <person name="Hutchinson M.I."/>
            <person name="Powell A.J."/>
            <person name="Barry K."/>
            <person name="Miller A.N."/>
            <person name="Grigoriev I.V."/>
            <person name="Debuchy R."/>
            <person name="Gladieux P."/>
            <person name="Hiltunen Thoren M."/>
            <person name="Johannesson H."/>
        </authorList>
    </citation>
    <scope>NUCLEOTIDE SEQUENCE</scope>
    <source>
        <strain evidence="8">CBS 314.62</strain>
    </source>
</reference>
<feature type="compositionally biased region" description="Polar residues" evidence="7">
    <location>
        <begin position="181"/>
        <end position="190"/>
    </location>
</feature>
<evidence type="ECO:0000256" key="6">
    <source>
        <dbReference type="ARBA" id="ARBA00038256"/>
    </source>
</evidence>
<proteinExistence type="inferred from homology"/>
<dbReference type="SMART" id="SM01401">
    <property type="entry name" value="Sds3"/>
    <property type="match status" value="1"/>
</dbReference>
<keyword evidence="4" id="KW-0804">Transcription</keyword>
<keyword evidence="5" id="KW-0539">Nucleus</keyword>
<feature type="region of interest" description="Disordered" evidence="7">
    <location>
        <begin position="1"/>
        <end position="328"/>
    </location>
</feature>
<accession>A0AAE0XM52</accession>
<evidence type="ECO:0000313" key="9">
    <source>
        <dbReference type="Proteomes" id="UP001270362"/>
    </source>
</evidence>
<dbReference type="AlphaFoldDB" id="A0AAE0XM52"/>
<evidence type="ECO:0000256" key="5">
    <source>
        <dbReference type="ARBA" id="ARBA00023242"/>
    </source>
</evidence>
<dbReference type="GO" id="GO:0010468">
    <property type="term" value="P:regulation of gene expression"/>
    <property type="evidence" value="ECO:0007669"/>
    <property type="project" value="UniProtKB-ARBA"/>
</dbReference>
<name>A0AAE0XM52_9PEZI</name>
<keyword evidence="9" id="KW-1185">Reference proteome</keyword>
<evidence type="ECO:0000313" key="8">
    <source>
        <dbReference type="EMBL" id="KAK3695452.1"/>
    </source>
</evidence>
<feature type="compositionally biased region" description="Basic and acidic residues" evidence="7">
    <location>
        <begin position="295"/>
        <end position="307"/>
    </location>
</feature>
<dbReference type="GO" id="GO:0005654">
    <property type="term" value="C:nucleoplasm"/>
    <property type="evidence" value="ECO:0007669"/>
    <property type="project" value="UniProtKB-ARBA"/>
</dbReference>
<feature type="region of interest" description="Disordered" evidence="7">
    <location>
        <begin position="668"/>
        <end position="700"/>
    </location>
</feature>
<feature type="compositionally biased region" description="Basic and acidic residues" evidence="7">
    <location>
        <begin position="93"/>
        <end position="111"/>
    </location>
</feature>
<gene>
    <name evidence="8" type="ORF">B0T22DRAFT_107198</name>
</gene>
<sequence>MATGDTAPPLALSSSPPPLLDHSPSNLSSPLSDVEDKDAEHEEMGMNMHSYSPGRRRTPERNGNQVGRGSDSGSDSDDESKLSEMDINDSEAETERLYDTPRKDSGTRDNLDAAGDVGSRQFVDRRDRPFERSPSKLQQQIQADLDAEHGASDNNSLSEGEEEEDDDDASIVSSEPELESAEQTHLQSPSPAKDNPAVTSSADCALSQLTRQDSAESRKRKRPSLAEKPEPEQPRRKRTGSIVVPDFEFHGDDTVMIDEEGTSTNPQSGNHSGEEDNNEETTVKSNGEPAATPEQDTRETIRSEKAKRGNTRRRRSKSPQAVGSQTAASALIETAMDVDGTVADLPTPRAEDGQNETADEEAEAAHRNEEELERKKAAWEELTAIEKQFSNFRERLYQERLDQLNQEEAMLTSDNPTHPEYLAMLQCIRERREERIRVSSNELQLRMAMLKRRAVAERAQIMSQFYQSVRESRERVLEELGQEWYDIQQERRRFANAVPDYGIRFPTTKAQNIKQAVAYNKEVSVLSGFAKHVGFPAAPPIHGASEDQLESDLATISETRGPTPRPVVNHPPPVFPQEYTAGYTAGLPFGRNLGPAGEQFIERTPWANPNHPSHHVQRQHSQYPHHETSFQNTTFAGPSSANRRHSHQNGGIFPPVAVMMNGDSAIQMQKSHSSAGREAIKASKLGPEQAMKRETVAQAS</sequence>
<feature type="compositionally biased region" description="Polar residues" evidence="7">
    <location>
        <begin position="197"/>
        <end position="212"/>
    </location>
</feature>
<comment type="subcellular location">
    <subcellularLocation>
        <location evidence="1">Nucleus</location>
    </subcellularLocation>
</comment>